<dbReference type="OrthoDB" id="9806870at2"/>
<keyword evidence="2" id="KW-1185">Reference proteome</keyword>
<dbReference type="Pfam" id="PF09905">
    <property type="entry name" value="VF530"/>
    <property type="match status" value="1"/>
</dbReference>
<gene>
    <name evidence="1" type="ORF">Sdiek1_0420</name>
</gene>
<dbReference type="Proteomes" id="UP000196005">
    <property type="component" value="Chromosome"/>
</dbReference>
<dbReference type="EMBL" id="CP021416">
    <property type="protein sequence ID" value="ARU47602.1"/>
    <property type="molecule type" value="Genomic_DNA"/>
</dbReference>
<reference evidence="2" key="1">
    <citation type="submission" date="2017-05" db="EMBL/GenBank/DDBJ databases">
        <title>Dechlorination kinetics govern the competition between two new strains of the genus Sulfurospirillum.</title>
        <authorList>
            <person name="Buttet G.F."/>
            <person name="Murray A.M."/>
            <person name="Goris T."/>
            <person name="Burion M."/>
            <person name="Lin B."/>
            <person name="Rolle M."/>
            <person name="Maillard J."/>
        </authorList>
    </citation>
    <scope>NUCLEOTIDE SEQUENCE [LARGE SCALE GENOMIC DNA]</scope>
    <source>
        <strain evidence="2">SL2-1</strain>
    </source>
</reference>
<evidence type="ECO:0000313" key="1">
    <source>
        <dbReference type="EMBL" id="ARU47602.1"/>
    </source>
</evidence>
<protein>
    <submittedName>
        <fullName evidence="1">DNA-binding protein</fullName>
    </submittedName>
</protein>
<dbReference type="GO" id="GO:0003677">
    <property type="term" value="F:DNA binding"/>
    <property type="evidence" value="ECO:0007669"/>
    <property type="project" value="UniProtKB-KW"/>
</dbReference>
<organism evidence="1 2">
    <name type="scientific">Sulfurospirillum diekertiae</name>
    <dbReference type="NCBI Taxonomy" id="1854492"/>
    <lineage>
        <taxon>Bacteria</taxon>
        <taxon>Pseudomonadati</taxon>
        <taxon>Campylobacterota</taxon>
        <taxon>Epsilonproteobacteria</taxon>
        <taxon>Campylobacterales</taxon>
        <taxon>Sulfurospirillaceae</taxon>
        <taxon>Sulfurospirillum</taxon>
    </lineage>
</organism>
<name>A0A1Y0HHW4_9BACT</name>
<dbReference type="RefSeq" id="WP_087437679.1">
    <property type="nucleotide sequence ID" value="NZ_CP021416.1"/>
</dbReference>
<dbReference type="KEGG" id="suls:Sdiek1_0420"/>
<proteinExistence type="predicted"/>
<evidence type="ECO:0000313" key="2">
    <source>
        <dbReference type="Proteomes" id="UP000196005"/>
    </source>
</evidence>
<accession>A0A1Y0HHW4</accession>
<dbReference type="Gene3D" id="1.10.720.30">
    <property type="entry name" value="SAP domain"/>
    <property type="match status" value="1"/>
</dbReference>
<dbReference type="AlphaFoldDB" id="A0A1Y0HHW4"/>
<dbReference type="InterPro" id="IPR018668">
    <property type="entry name" value="DNA-binding_VF530-like"/>
</dbReference>
<keyword evidence="1" id="KW-0238">DNA-binding</keyword>
<sequence>MNNNEHNNNNPLHGVTLEKLVTELQAHYGWEKLDEMLRMNCFHVNPSINSCLKFFRKTPWAREKIEKLYINFRKNQTK</sequence>
<dbReference type="InterPro" id="IPR036361">
    <property type="entry name" value="SAP_dom_sf"/>
</dbReference>